<evidence type="ECO:0000313" key="3">
    <source>
        <dbReference type="Proteomes" id="UP001150907"/>
    </source>
</evidence>
<feature type="compositionally biased region" description="Low complexity" evidence="1">
    <location>
        <begin position="224"/>
        <end position="242"/>
    </location>
</feature>
<feature type="compositionally biased region" description="Polar residues" evidence="1">
    <location>
        <begin position="139"/>
        <end position="151"/>
    </location>
</feature>
<proteinExistence type="predicted"/>
<dbReference type="Proteomes" id="UP001150907">
    <property type="component" value="Unassembled WGS sequence"/>
</dbReference>
<protein>
    <submittedName>
        <fullName evidence="2">Uncharacterized protein</fullName>
    </submittedName>
</protein>
<feature type="compositionally biased region" description="Low complexity" evidence="1">
    <location>
        <begin position="393"/>
        <end position="409"/>
    </location>
</feature>
<keyword evidence="3" id="KW-1185">Reference proteome</keyword>
<feature type="compositionally biased region" description="Low complexity" evidence="1">
    <location>
        <begin position="167"/>
        <end position="179"/>
    </location>
</feature>
<accession>A0A9W8BPG1</accession>
<sequence length="468" mass="50254">MASSVVSADTVRIAIDQVFDILGSLQKKVEPRQDNATVQSSRPHREKPRLVLQTSTPTVDIHQYRTKCSELDELASRYRSKCQEYDRLLSRYTQLSSSAQELSRKSATGARCKDELPSASKDPFIELNALEHTMLGLPTGNSSNKRSNGSALVSPENLLAGGDVSRAAATTTADSTTPTKRPRRGTFGSGLPGILSSPLAARKPLLTFNLRGRAKPVSPNTRLAQQATMSSPPPAASDAASAKTSAAVATRVAVERAQIPALHSSQETQLDFSDPPVPVEDSALLCPGTNPSEAEADGANSAWQFMLKTPDKHCSGQERAAAAAESQRVCAQQSPELQRILDAVGDCEPCRSFYSVPGLVLPKRDPSTLCQHRGRGKGKAADWRALAGKDATANPASSSMPVASAATAPRPARGPFTSDHDAVRQAPKSERRRPTTPDHFWDIDYFPPIKTLGLGNLRKERRQSTDSS</sequence>
<reference evidence="2" key="1">
    <citation type="submission" date="2022-07" db="EMBL/GenBank/DDBJ databases">
        <title>Phylogenomic reconstructions and comparative analyses of Kickxellomycotina fungi.</title>
        <authorList>
            <person name="Reynolds N.K."/>
            <person name="Stajich J.E."/>
            <person name="Barry K."/>
            <person name="Grigoriev I.V."/>
            <person name="Crous P."/>
            <person name="Smith M.E."/>
        </authorList>
    </citation>
    <scope>NUCLEOTIDE SEQUENCE</scope>
    <source>
        <strain evidence="2">IMI 214461</strain>
    </source>
</reference>
<feature type="region of interest" description="Disordered" evidence="1">
    <location>
        <begin position="215"/>
        <end position="242"/>
    </location>
</feature>
<dbReference type="OrthoDB" id="5593454at2759"/>
<feature type="compositionally biased region" description="Basic and acidic residues" evidence="1">
    <location>
        <begin position="418"/>
        <end position="442"/>
    </location>
</feature>
<evidence type="ECO:0000313" key="2">
    <source>
        <dbReference type="EMBL" id="KAJ2008631.1"/>
    </source>
</evidence>
<dbReference type="EMBL" id="JANBQF010000002">
    <property type="protein sequence ID" value="KAJ2008631.1"/>
    <property type="molecule type" value="Genomic_DNA"/>
</dbReference>
<gene>
    <name evidence="2" type="ORF">H4R26_000112</name>
</gene>
<comment type="caution">
    <text evidence="2">The sequence shown here is derived from an EMBL/GenBank/DDBJ whole genome shotgun (WGS) entry which is preliminary data.</text>
</comment>
<feature type="region of interest" description="Disordered" evidence="1">
    <location>
        <begin position="136"/>
        <end position="195"/>
    </location>
</feature>
<feature type="region of interest" description="Disordered" evidence="1">
    <location>
        <begin position="390"/>
        <end position="444"/>
    </location>
</feature>
<organism evidence="2 3">
    <name type="scientific">Coemansia thaxteri</name>
    <dbReference type="NCBI Taxonomy" id="2663907"/>
    <lineage>
        <taxon>Eukaryota</taxon>
        <taxon>Fungi</taxon>
        <taxon>Fungi incertae sedis</taxon>
        <taxon>Zoopagomycota</taxon>
        <taxon>Kickxellomycotina</taxon>
        <taxon>Kickxellomycetes</taxon>
        <taxon>Kickxellales</taxon>
        <taxon>Kickxellaceae</taxon>
        <taxon>Coemansia</taxon>
    </lineage>
</organism>
<evidence type="ECO:0000256" key="1">
    <source>
        <dbReference type="SAM" id="MobiDB-lite"/>
    </source>
</evidence>
<name>A0A9W8BPG1_9FUNG</name>
<dbReference type="AlphaFoldDB" id="A0A9W8BPG1"/>
<feature type="region of interest" description="Disordered" evidence="1">
    <location>
        <begin position="264"/>
        <end position="296"/>
    </location>
</feature>